<dbReference type="AlphaFoldDB" id="A0A074YTL3"/>
<evidence type="ECO:0000256" key="1">
    <source>
        <dbReference type="SAM" id="MobiDB-lite"/>
    </source>
</evidence>
<keyword evidence="3" id="KW-1185">Reference proteome</keyword>
<evidence type="ECO:0000313" key="3">
    <source>
        <dbReference type="Proteomes" id="UP000054324"/>
    </source>
</evidence>
<dbReference type="EMBL" id="KL609697">
    <property type="protein sequence ID" value="KER18131.1"/>
    <property type="molecule type" value="Genomic_DNA"/>
</dbReference>
<dbReference type="RefSeq" id="XP_009178122.1">
    <property type="nucleotide sequence ID" value="XM_009179858.1"/>
</dbReference>
<evidence type="ECO:0000313" key="2">
    <source>
        <dbReference type="EMBL" id="KER18131.1"/>
    </source>
</evidence>
<reference evidence="2 3" key="1">
    <citation type="submission" date="2013-11" db="EMBL/GenBank/DDBJ databases">
        <title>Opisthorchis viverrini - life in the bile duct.</title>
        <authorList>
            <person name="Young N.D."/>
            <person name="Nagarajan N."/>
            <person name="Lin S.J."/>
            <person name="Korhonen P.K."/>
            <person name="Jex A.R."/>
            <person name="Hall R.S."/>
            <person name="Safavi-Hemami H."/>
            <person name="Kaewkong W."/>
            <person name="Bertrand D."/>
            <person name="Gao S."/>
            <person name="Seet Q."/>
            <person name="Wongkham S."/>
            <person name="Teh B.T."/>
            <person name="Wongkham C."/>
            <person name="Intapan P.M."/>
            <person name="Maleewong W."/>
            <person name="Yang X."/>
            <person name="Hu M."/>
            <person name="Wang Z."/>
            <person name="Hofmann A."/>
            <person name="Sternberg P.W."/>
            <person name="Tan P."/>
            <person name="Wang J."/>
            <person name="Gasser R.B."/>
        </authorList>
    </citation>
    <scope>NUCLEOTIDE SEQUENCE [LARGE SCALE GENOMIC DNA]</scope>
</reference>
<proteinExistence type="predicted"/>
<feature type="compositionally biased region" description="Polar residues" evidence="1">
    <location>
        <begin position="1"/>
        <end position="15"/>
    </location>
</feature>
<feature type="region of interest" description="Disordered" evidence="1">
    <location>
        <begin position="1"/>
        <end position="23"/>
    </location>
</feature>
<gene>
    <name evidence="2" type="ORF">T265_12364</name>
</gene>
<dbReference type="GeneID" id="20326532"/>
<accession>A0A074YTL3</accession>
<dbReference type="CTD" id="20326532"/>
<dbReference type="KEGG" id="ovi:T265_12364"/>
<name>A0A074YTL3_OPIVI</name>
<sequence>MSEQDFSSTNDSSSLAKRIHDKPSARWRMKKISLEVQTRGDGDVATVISYVPSDFYQNFKPSTTRITYFSNRRAKRRSCKCQFEIVDTRFNYLINPKGFISRSNDSGTPFRLRQAAAKTAPLLGQAKTKCN</sequence>
<dbReference type="Proteomes" id="UP000054324">
    <property type="component" value="Unassembled WGS sequence"/>
</dbReference>
<organism evidence="2 3">
    <name type="scientific">Opisthorchis viverrini</name>
    <name type="common">Southeast Asian liver fluke</name>
    <dbReference type="NCBI Taxonomy" id="6198"/>
    <lineage>
        <taxon>Eukaryota</taxon>
        <taxon>Metazoa</taxon>
        <taxon>Spiralia</taxon>
        <taxon>Lophotrochozoa</taxon>
        <taxon>Platyhelminthes</taxon>
        <taxon>Trematoda</taxon>
        <taxon>Digenea</taxon>
        <taxon>Opisthorchiida</taxon>
        <taxon>Opisthorchiata</taxon>
        <taxon>Opisthorchiidae</taxon>
        <taxon>Opisthorchis</taxon>
    </lineage>
</organism>
<protein>
    <submittedName>
        <fullName evidence="2">Uncharacterized protein</fullName>
    </submittedName>
</protein>